<sequence length="543" mass="60661">MDQHGHRSDIRGLSVSSSNNAIVSGGGDELMIWNTHSLRPVASFQNEAMTDVTAVLFATGDGYVVTATKSGELFLWDVGGCELVESRKGHEGAIWGIVHISEGKQVMTVSSDKTAKFWTYEVVTEGTRKRLSFRESRILEVPDEALCCAVSPDEKFVIIGLLDNTAGVYFADTLKFFISLYGHSTSSDLCDMGGRIHLQDSKLVVTGSADKSIKIWGLDFGDCHKSLHAHDDVVSAVMFSPSDELLVWSAGRDGKIKQWDAKKMCRVQVLSRHSAEVRALAQTDTGNLLDIYIHAFHLHDFQFSASHDKSLRCWELTEEIIVVEEEEEIEREKDYEARLFDEEDVVSGEAVDAEAGLASVKNKQSVISAENIIEAIDILRNETVQVREDPQHKPHPLLAAYNSKSNDHFVVDVISKCSPSNLERALLMVPLSYIPDILSALSVCVQKRYRVEFCVRVAIFFIRVHQNYIINSTEMLPVLEKIAEEMPKGIMDVRDMTGFNLAALELLRLEVEEAQNLKLFPDISGVTNKQKKKNKTRKALVKT</sequence>
<reference evidence="6" key="1">
    <citation type="submission" date="2021-06" db="EMBL/GenBank/DDBJ databases">
        <title>Parelaphostrongylus tenuis whole genome reference sequence.</title>
        <authorList>
            <person name="Garwood T.J."/>
            <person name="Larsen P.A."/>
            <person name="Fountain-Jones N.M."/>
            <person name="Garbe J.R."/>
            <person name="Macchietto M.G."/>
            <person name="Kania S.A."/>
            <person name="Gerhold R.W."/>
            <person name="Richards J.E."/>
            <person name="Wolf T.M."/>
        </authorList>
    </citation>
    <scope>NUCLEOTIDE SEQUENCE</scope>
    <source>
        <strain evidence="6">MNPRO001-30</strain>
        <tissue evidence="6">Meninges</tissue>
    </source>
</reference>
<protein>
    <recommendedName>
        <fullName evidence="5">Small-subunit processome Utp12 domain-containing protein</fullName>
    </recommendedName>
</protein>
<dbReference type="GO" id="GO:0034388">
    <property type="term" value="C:Pwp2p-containing subcomplex of 90S preribosome"/>
    <property type="evidence" value="ECO:0007669"/>
    <property type="project" value="TreeGrafter"/>
</dbReference>
<dbReference type="InterPro" id="IPR051570">
    <property type="entry name" value="TBC1_cilium_biogenesis"/>
</dbReference>
<dbReference type="PANTHER" id="PTHR19853:SF0">
    <property type="entry name" value="WD REPEAT-CONTAINING PROTEIN 3"/>
    <property type="match status" value="1"/>
</dbReference>
<dbReference type="Pfam" id="PF04003">
    <property type="entry name" value="Utp12"/>
    <property type="match status" value="1"/>
</dbReference>
<keyword evidence="1 4" id="KW-0853">WD repeat</keyword>
<organism evidence="6 7">
    <name type="scientific">Parelaphostrongylus tenuis</name>
    <name type="common">Meningeal worm</name>
    <dbReference type="NCBI Taxonomy" id="148309"/>
    <lineage>
        <taxon>Eukaryota</taxon>
        <taxon>Metazoa</taxon>
        <taxon>Ecdysozoa</taxon>
        <taxon>Nematoda</taxon>
        <taxon>Chromadorea</taxon>
        <taxon>Rhabditida</taxon>
        <taxon>Rhabditina</taxon>
        <taxon>Rhabditomorpha</taxon>
        <taxon>Strongyloidea</taxon>
        <taxon>Metastrongylidae</taxon>
        <taxon>Parelaphostrongylus</taxon>
    </lineage>
</organism>
<dbReference type="CDD" id="cd00200">
    <property type="entry name" value="WD40"/>
    <property type="match status" value="1"/>
</dbReference>
<dbReference type="InterPro" id="IPR015943">
    <property type="entry name" value="WD40/YVTN_repeat-like_dom_sf"/>
</dbReference>
<evidence type="ECO:0000313" key="7">
    <source>
        <dbReference type="Proteomes" id="UP001196413"/>
    </source>
</evidence>
<dbReference type="SUPFAM" id="SSF50978">
    <property type="entry name" value="WD40 repeat-like"/>
    <property type="match status" value="1"/>
</dbReference>
<dbReference type="Gene3D" id="2.130.10.10">
    <property type="entry name" value="YVTN repeat-like/Quinoprotein amine dehydrogenase"/>
    <property type="match status" value="2"/>
</dbReference>
<evidence type="ECO:0000256" key="1">
    <source>
        <dbReference type="ARBA" id="ARBA00022574"/>
    </source>
</evidence>
<dbReference type="PROSITE" id="PS50294">
    <property type="entry name" value="WD_REPEATS_REGION"/>
    <property type="match status" value="1"/>
</dbReference>
<dbReference type="GO" id="GO:0030490">
    <property type="term" value="P:maturation of SSU-rRNA"/>
    <property type="evidence" value="ECO:0007669"/>
    <property type="project" value="TreeGrafter"/>
</dbReference>
<dbReference type="SMART" id="SM00320">
    <property type="entry name" value="WD40"/>
    <property type="match status" value="7"/>
</dbReference>
<evidence type="ECO:0000256" key="2">
    <source>
        <dbReference type="ARBA" id="ARBA00022737"/>
    </source>
</evidence>
<feature type="repeat" description="WD" evidence="4">
    <location>
        <begin position="227"/>
        <end position="269"/>
    </location>
</feature>
<evidence type="ECO:0000313" key="6">
    <source>
        <dbReference type="EMBL" id="KAJ1358564.1"/>
    </source>
</evidence>
<dbReference type="GO" id="GO:0030515">
    <property type="term" value="F:snoRNA binding"/>
    <property type="evidence" value="ECO:0007669"/>
    <property type="project" value="TreeGrafter"/>
</dbReference>
<evidence type="ECO:0000256" key="4">
    <source>
        <dbReference type="PROSITE-ProRule" id="PRU00221"/>
    </source>
</evidence>
<feature type="repeat" description="WD" evidence="4">
    <location>
        <begin position="200"/>
        <end position="226"/>
    </location>
</feature>
<name>A0AAD5N2L6_PARTN</name>
<proteinExistence type="inferred from homology"/>
<dbReference type="Pfam" id="PF25172">
    <property type="entry name" value="Beta-prop_WDR3_2nd"/>
    <property type="match status" value="1"/>
</dbReference>
<dbReference type="InterPro" id="IPR007148">
    <property type="entry name" value="SSU_processome_Utp12"/>
</dbReference>
<dbReference type="PROSITE" id="PS50082">
    <property type="entry name" value="WD_REPEATS_2"/>
    <property type="match status" value="2"/>
</dbReference>
<keyword evidence="2" id="KW-0677">Repeat</keyword>
<gene>
    <name evidence="6" type="ORF">KIN20_017029</name>
</gene>
<dbReference type="Proteomes" id="UP001196413">
    <property type="component" value="Unassembled WGS sequence"/>
</dbReference>
<keyword evidence="7" id="KW-1185">Reference proteome</keyword>
<comment type="caution">
    <text evidence="6">The sequence shown here is derived from an EMBL/GenBank/DDBJ whole genome shotgun (WGS) entry which is preliminary data.</text>
</comment>
<comment type="similarity">
    <text evidence="3">Belongs to the WD repeat WDR3/UTP12 family.</text>
</comment>
<dbReference type="EMBL" id="JAHQIW010003404">
    <property type="protein sequence ID" value="KAJ1358564.1"/>
    <property type="molecule type" value="Genomic_DNA"/>
</dbReference>
<evidence type="ECO:0000256" key="3">
    <source>
        <dbReference type="ARBA" id="ARBA00038229"/>
    </source>
</evidence>
<evidence type="ECO:0000259" key="5">
    <source>
        <dbReference type="Pfam" id="PF04003"/>
    </source>
</evidence>
<dbReference type="GO" id="GO:0032040">
    <property type="term" value="C:small-subunit processome"/>
    <property type="evidence" value="ECO:0007669"/>
    <property type="project" value="TreeGrafter"/>
</dbReference>
<dbReference type="AlphaFoldDB" id="A0AAD5N2L6"/>
<dbReference type="InterPro" id="IPR036322">
    <property type="entry name" value="WD40_repeat_dom_sf"/>
</dbReference>
<dbReference type="InterPro" id="IPR001680">
    <property type="entry name" value="WD40_rpt"/>
</dbReference>
<dbReference type="PANTHER" id="PTHR19853">
    <property type="entry name" value="WD REPEAT CONTAINING PROTEIN 3 WDR3"/>
    <property type="match status" value="1"/>
</dbReference>
<feature type="domain" description="Small-subunit processome Utp12" evidence="5">
    <location>
        <begin position="406"/>
        <end position="507"/>
    </location>
</feature>
<accession>A0AAD5N2L6</accession>